<dbReference type="GeneID" id="5855390"/>
<proteinExistence type="predicted"/>
<dbReference type="STRING" id="425265.A8Q0U2"/>
<evidence type="ECO:0000256" key="5">
    <source>
        <dbReference type="ARBA" id="ARBA00023010"/>
    </source>
</evidence>
<keyword evidence="3" id="KW-0509">mRNA transport</keyword>
<dbReference type="AlphaFoldDB" id="A8Q0U2"/>
<keyword evidence="5" id="KW-0811">Translocation</keyword>
<keyword evidence="7" id="KW-0539">Nucleus</keyword>
<comment type="subcellular location">
    <subcellularLocation>
        <location evidence="1">Nucleus</location>
        <location evidence="1">Nuclear pore complex</location>
    </subcellularLocation>
</comment>
<dbReference type="InterPro" id="IPR024882">
    <property type="entry name" value="NUP58/p45/49"/>
</dbReference>
<evidence type="ECO:0008006" key="12">
    <source>
        <dbReference type="Google" id="ProtNLM"/>
    </source>
</evidence>
<feature type="compositionally biased region" description="Polar residues" evidence="9">
    <location>
        <begin position="46"/>
        <end position="79"/>
    </location>
</feature>
<evidence type="ECO:0000313" key="10">
    <source>
        <dbReference type="EMBL" id="EDP43869.1"/>
    </source>
</evidence>
<accession>A8Q0U2</accession>
<feature type="region of interest" description="Disordered" evidence="9">
    <location>
        <begin position="1"/>
        <end position="24"/>
    </location>
</feature>
<feature type="compositionally biased region" description="Polar residues" evidence="9">
    <location>
        <begin position="235"/>
        <end position="256"/>
    </location>
</feature>
<dbReference type="KEGG" id="mgl:MGL_2082"/>
<dbReference type="VEuPathDB" id="FungiDB:MGL_2082"/>
<evidence type="ECO:0000256" key="2">
    <source>
        <dbReference type="ARBA" id="ARBA00022448"/>
    </source>
</evidence>
<evidence type="ECO:0000256" key="8">
    <source>
        <dbReference type="SAM" id="Coils"/>
    </source>
</evidence>
<keyword evidence="4" id="KW-0653">Protein transport</keyword>
<keyword evidence="2" id="KW-0813">Transport</keyword>
<evidence type="ECO:0000256" key="7">
    <source>
        <dbReference type="ARBA" id="ARBA00023242"/>
    </source>
</evidence>
<feature type="region of interest" description="Disordered" evidence="9">
    <location>
        <begin position="40"/>
        <end position="269"/>
    </location>
</feature>
<feature type="compositionally biased region" description="Polar residues" evidence="9">
    <location>
        <begin position="132"/>
        <end position="183"/>
    </location>
</feature>
<dbReference type="GO" id="GO:0017056">
    <property type="term" value="F:structural constituent of nuclear pore"/>
    <property type="evidence" value="ECO:0007669"/>
    <property type="project" value="InterPro"/>
</dbReference>
<gene>
    <name evidence="10" type="ORF">MGL_2082</name>
</gene>
<evidence type="ECO:0000256" key="9">
    <source>
        <dbReference type="SAM" id="MobiDB-lite"/>
    </source>
</evidence>
<organism evidence="10 11">
    <name type="scientific">Malassezia globosa (strain ATCC MYA-4612 / CBS 7966)</name>
    <name type="common">Dandruff-associated fungus</name>
    <dbReference type="NCBI Taxonomy" id="425265"/>
    <lineage>
        <taxon>Eukaryota</taxon>
        <taxon>Fungi</taxon>
        <taxon>Dikarya</taxon>
        <taxon>Basidiomycota</taxon>
        <taxon>Ustilaginomycotina</taxon>
        <taxon>Malasseziomycetes</taxon>
        <taxon>Malasseziales</taxon>
        <taxon>Malasseziaceae</taxon>
        <taxon>Malassezia</taxon>
    </lineage>
</organism>
<evidence type="ECO:0000256" key="6">
    <source>
        <dbReference type="ARBA" id="ARBA00023132"/>
    </source>
</evidence>
<dbReference type="Pfam" id="PF13634">
    <property type="entry name" value="Nucleoporin_FG"/>
    <property type="match status" value="2"/>
</dbReference>
<keyword evidence="6" id="KW-0906">Nuclear pore complex</keyword>
<evidence type="ECO:0000313" key="11">
    <source>
        <dbReference type="Proteomes" id="UP000008837"/>
    </source>
</evidence>
<dbReference type="GO" id="GO:0008139">
    <property type="term" value="F:nuclear localization sequence binding"/>
    <property type="evidence" value="ECO:0007669"/>
    <property type="project" value="InterPro"/>
</dbReference>
<protein>
    <recommendedName>
        <fullName evidence="12">Nucleoporin Nup54 alpha-helical domain-containing protein</fullName>
    </recommendedName>
</protein>
<evidence type="ECO:0000256" key="3">
    <source>
        <dbReference type="ARBA" id="ARBA00022816"/>
    </source>
</evidence>
<dbReference type="GO" id="GO:0015031">
    <property type="term" value="P:protein transport"/>
    <property type="evidence" value="ECO:0007669"/>
    <property type="project" value="UniProtKB-KW"/>
</dbReference>
<dbReference type="InterPro" id="IPR025574">
    <property type="entry name" value="Nucleoporin_FG_rpt"/>
</dbReference>
<dbReference type="OrthoDB" id="2538017at2759"/>
<dbReference type="PANTHER" id="PTHR13437:SF2">
    <property type="entry name" value="NUCLEOPORIN P58_P45"/>
    <property type="match status" value="1"/>
</dbReference>
<evidence type="ECO:0000256" key="1">
    <source>
        <dbReference type="ARBA" id="ARBA00004567"/>
    </source>
</evidence>
<keyword evidence="11" id="KW-1185">Reference proteome</keyword>
<feature type="coiled-coil region" evidence="8">
    <location>
        <begin position="426"/>
        <end position="453"/>
    </location>
</feature>
<sequence>MSLFGGGASSTPNPGQTGGFNAGARSMSFSAGTSGSGFSFGAPNNAAPQSQAGSLFGSAPSSNPSTNSFANPSSNNNTALKPGGLFGQSAPTSTAGSGLFGQSTTQASKPGGGLFGQGTQANNTGSGGGLFGQTNIQTNNTSGGLFGQSSTQPTTASGGLFGQNMQAPNTGGNLFGQSTKSNNTGGGLFGQNTQPSSTGTGLFGQSTMANSTGTGLFGQSTTQPNTSAGGLFGGQLNTQSSNAGGSLFGQSTKQPGTTGGVSFGQNMTSNTANVGSGSGLFGSKPAAPTLGISLSAPLQNTSPLMQYAYYQRERYNELPDAQRALLDSMEKFITSQVQIKHELRARNSSESVRQLLSSVQELMSEQQALAAVLEADSIRLQSMLTKVEQDRNDNAVLHQVAMHARDKLSDGSSFVDWLRRFYERVSNEYVARIQRYRLTMEQLERHLLSADQREQFAPQVISDIIHEQNVLFMALAEQVATLHAEIDMLKKDYVKWYQTRFHSVRDPFAPVAAAATATATDRP</sequence>
<dbReference type="InParanoid" id="A8Q0U2"/>
<dbReference type="GO" id="GO:0051028">
    <property type="term" value="P:mRNA transport"/>
    <property type="evidence" value="ECO:0007669"/>
    <property type="project" value="UniProtKB-KW"/>
</dbReference>
<keyword evidence="8" id="KW-0175">Coiled coil</keyword>
<dbReference type="GO" id="GO:0005643">
    <property type="term" value="C:nuclear pore"/>
    <property type="evidence" value="ECO:0007669"/>
    <property type="project" value="UniProtKB-SubCell"/>
</dbReference>
<evidence type="ECO:0000256" key="4">
    <source>
        <dbReference type="ARBA" id="ARBA00022927"/>
    </source>
</evidence>
<dbReference type="FunCoup" id="A8Q0U2">
    <property type="interactions" value="55"/>
</dbReference>
<dbReference type="OMA" id="RDNTDVF"/>
<dbReference type="PANTHER" id="PTHR13437">
    <property type="entry name" value="NUCLEOPORIN P58/P45 NUCLEOPORIN-LIKE PROTEIN 1"/>
    <property type="match status" value="1"/>
</dbReference>
<dbReference type="Proteomes" id="UP000008837">
    <property type="component" value="Unassembled WGS sequence"/>
</dbReference>
<dbReference type="RefSeq" id="XP_001731083.1">
    <property type="nucleotide sequence ID" value="XM_001731031.1"/>
</dbReference>
<comment type="caution">
    <text evidence="10">The sequence shown here is derived from an EMBL/GenBank/DDBJ whole genome shotgun (WGS) entry which is preliminary data.</text>
</comment>
<dbReference type="Gene3D" id="6.10.140.1350">
    <property type="match status" value="1"/>
</dbReference>
<feature type="compositionally biased region" description="Polar residues" evidence="9">
    <location>
        <begin position="190"/>
        <end position="228"/>
    </location>
</feature>
<feature type="compositionally biased region" description="Polar residues" evidence="9">
    <location>
        <begin position="89"/>
        <end position="108"/>
    </location>
</feature>
<dbReference type="EMBL" id="AAYY01000006">
    <property type="protein sequence ID" value="EDP43869.1"/>
    <property type="molecule type" value="Genomic_DNA"/>
</dbReference>
<name>A8Q0U2_MALGO</name>
<reference evidence="10 11" key="1">
    <citation type="journal article" date="2007" name="Proc. Natl. Acad. Sci. U.S.A.">
        <title>Dandruff-associated Malassezia genomes reveal convergent and divergent virulence traits shared with plant and human fungal pathogens.</title>
        <authorList>
            <person name="Xu J."/>
            <person name="Saunders C.W."/>
            <person name="Hu P."/>
            <person name="Grant R.A."/>
            <person name="Boekhout T."/>
            <person name="Kuramae E.E."/>
            <person name="Kronstad J.W."/>
            <person name="Deangelis Y.M."/>
            <person name="Reeder N.L."/>
            <person name="Johnstone K.R."/>
            <person name="Leland M."/>
            <person name="Fieno A.M."/>
            <person name="Begley W.M."/>
            <person name="Sun Y."/>
            <person name="Lacey M.P."/>
            <person name="Chaudhary T."/>
            <person name="Keough T."/>
            <person name="Chu L."/>
            <person name="Sears R."/>
            <person name="Yuan B."/>
            <person name="Dawson T.L.Jr."/>
        </authorList>
    </citation>
    <scope>NUCLEOTIDE SEQUENCE [LARGE SCALE GENOMIC DNA]</scope>
    <source>
        <strain evidence="11">ATCC MYA-4612 / CBS 7966</strain>
    </source>
</reference>